<comment type="subcellular location">
    <subcellularLocation>
        <location evidence="1 8">Cytoplasm</location>
    </subcellularLocation>
</comment>
<keyword evidence="5 8" id="KW-0271">Exosome</keyword>
<evidence type="ECO:0000256" key="6">
    <source>
        <dbReference type="ARBA" id="ARBA00022839"/>
    </source>
</evidence>
<gene>
    <name evidence="8" type="primary">rrp41</name>
    <name evidence="11" type="ORF">D6D85_09935</name>
    <name evidence="12" type="ORF">EF810_07975</name>
</gene>
<keyword evidence="2 8" id="KW-0963">Cytoplasm</keyword>
<dbReference type="HAMAP" id="MF_00591">
    <property type="entry name" value="Exosome_Rrp41"/>
    <property type="match status" value="1"/>
</dbReference>
<dbReference type="Proteomes" id="UP000277582">
    <property type="component" value="Unassembled WGS sequence"/>
</dbReference>
<evidence type="ECO:0000256" key="3">
    <source>
        <dbReference type="ARBA" id="ARBA00022722"/>
    </source>
</evidence>
<accession>A0A429GIK3</accession>
<organism evidence="11 13">
    <name type="scientific">Candidatus Methanodesulfokora washburnensis</name>
    <dbReference type="NCBI Taxonomy" id="2478471"/>
    <lineage>
        <taxon>Archaea</taxon>
        <taxon>Thermoproteota</taxon>
        <taxon>Candidatus Korarchaeia</taxon>
        <taxon>Candidatus Korarchaeia incertae sedis</taxon>
        <taxon>Candidatus Methanodesulfokora</taxon>
    </lineage>
</organism>
<evidence type="ECO:0000256" key="7">
    <source>
        <dbReference type="ARBA" id="ARBA00062149"/>
    </source>
</evidence>
<dbReference type="GO" id="GO:0000177">
    <property type="term" value="C:cytoplasmic exosome (RNase complex)"/>
    <property type="evidence" value="ECO:0007669"/>
    <property type="project" value="TreeGrafter"/>
</dbReference>
<evidence type="ECO:0000256" key="2">
    <source>
        <dbReference type="ARBA" id="ARBA00022490"/>
    </source>
</evidence>
<evidence type="ECO:0000256" key="4">
    <source>
        <dbReference type="ARBA" id="ARBA00022801"/>
    </source>
</evidence>
<keyword evidence="6 8" id="KW-0269">Exonuclease</keyword>
<dbReference type="EC" id="3.1.13.-" evidence="8"/>
<evidence type="ECO:0000256" key="5">
    <source>
        <dbReference type="ARBA" id="ARBA00022835"/>
    </source>
</evidence>
<dbReference type="SUPFAM" id="SSF54211">
    <property type="entry name" value="Ribosomal protein S5 domain 2-like"/>
    <property type="match status" value="1"/>
</dbReference>
<dbReference type="InterPro" id="IPR027408">
    <property type="entry name" value="PNPase/RNase_PH_dom_sf"/>
</dbReference>
<evidence type="ECO:0000313" key="11">
    <source>
        <dbReference type="EMBL" id="RSN73585.1"/>
    </source>
</evidence>
<evidence type="ECO:0000313" key="14">
    <source>
        <dbReference type="Proteomes" id="UP000316217"/>
    </source>
</evidence>
<name>A0A429GIK3_9CREN</name>
<dbReference type="RefSeq" id="WP_125671825.1">
    <property type="nucleotide sequence ID" value="NZ_RCOS01000113.1"/>
</dbReference>
<comment type="similarity">
    <text evidence="8">Belongs to the RNase PH family. Rrp41 subfamily.</text>
</comment>
<keyword evidence="4 8" id="KW-0378">Hydrolase</keyword>
<dbReference type="Gene3D" id="3.30.230.70">
    <property type="entry name" value="GHMP Kinase, N-terminal domain"/>
    <property type="match status" value="1"/>
</dbReference>
<evidence type="ECO:0000313" key="13">
    <source>
        <dbReference type="Proteomes" id="UP000277582"/>
    </source>
</evidence>
<keyword evidence="3 8" id="KW-0540">Nuclease</keyword>
<dbReference type="Proteomes" id="UP000316217">
    <property type="component" value="Unassembled WGS sequence"/>
</dbReference>
<dbReference type="Pfam" id="PF01138">
    <property type="entry name" value="RNase_PH"/>
    <property type="match status" value="1"/>
</dbReference>
<sequence length="253" mass="27985">MLYVERRPEKLIDENGLRTDGRRPREMRPIKMEVGVLDRADGSALVEWGGNRILAAIFGPREVHPKHMALPDRALVRVRYNMAPFSTPERRKPGPDRRSIELSKVIRNALEQAIFVEKYPGAAIDIFVEVLRSDAGTRVAGITAASLALAEAGIAMRGLVAACSIGKIGDVIVVDPGHDEDMWGDADMPIAVMFEDRVITLLQMDGPMDESQFNEALSLGMSCCELVYELQKEALRRPFVFVERKVVGGGQTV</sequence>
<dbReference type="PANTHER" id="PTHR11953:SF0">
    <property type="entry name" value="EXOSOME COMPLEX COMPONENT RRP41"/>
    <property type="match status" value="1"/>
</dbReference>
<dbReference type="Pfam" id="PF03725">
    <property type="entry name" value="RNase_PH_C"/>
    <property type="match status" value="1"/>
</dbReference>
<dbReference type="GO" id="GO:0000175">
    <property type="term" value="F:3'-5'-RNA exonuclease activity"/>
    <property type="evidence" value="ECO:0007669"/>
    <property type="project" value="UniProtKB-UniRule"/>
</dbReference>
<dbReference type="InterPro" id="IPR020568">
    <property type="entry name" value="Ribosomal_Su5_D2-typ_SF"/>
</dbReference>
<dbReference type="EMBL" id="RXII01000121">
    <property type="protein sequence ID" value="RZN58208.1"/>
    <property type="molecule type" value="Genomic_DNA"/>
</dbReference>
<feature type="domain" description="Exoribonuclease phosphorolytic" evidence="10">
    <location>
        <begin position="158"/>
        <end position="222"/>
    </location>
</feature>
<reference evidence="12 14" key="2">
    <citation type="journal article" date="2019" name="Nat. Microbiol.">
        <title>Wide diversity of methane and short-chain alkane metabolisms in uncultured archaea.</title>
        <authorList>
            <person name="Borrel G."/>
            <person name="Adam P.S."/>
            <person name="McKay L.J."/>
            <person name="Chen L.X."/>
            <person name="Sierra-Garcia I.N."/>
            <person name="Sieber C.M."/>
            <person name="Letourneur Q."/>
            <person name="Ghozlane A."/>
            <person name="Andersen G.L."/>
            <person name="Li W.J."/>
            <person name="Hallam S.J."/>
            <person name="Muyzer G."/>
            <person name="de Oliveira V.M."/>
            <person name="Inskeep W.P."/>
            <person name="Banfield J.F."/>
            <person name="Gribaldo S."/>
        </authorList>
    </citation>
    <scope>NUCLEOTIDE SEQUENCE [LARGE SCALE GENOMIC DNA]</scope>
    <source>
        <strain evidence="12">NM4</strain>
    </source>
</reference>
<evidence type="ECO:0000259" key="10">
    <source>
        <dbReference type="Pfam" id="PF03725"/>
    </source>
</evidence>
<dbReference type="GO" id="GO:0010467">
    <property type="term" value="P:gene expression"/>
    <property type="evidence" value="ECO:0007669"/>
    <property type="project" value="UniProtKB-ARBA"/>
</dbReference>
<dbReference type="GO" id="GO:0016075">
    <property type="term" value="P:rRNA catabolic process"/>
    <property type="evidence" value="ECO:0007669"/>
    <property type="project" value="TreeGrafter"/>
</dbReference>
<comment type="subunit">
    <text evidence="7 8">Component of the archaeal exosome complex. Forms a hexameric ring-like arrangement composed of 3 Rrp41-Rrp42 heterodimers. The hexameric ring associates with a trimer of Rrp4 and/or Csl4 subunits.</text>
</comment>
<keyword evidence="13" id="KW-1185">Reference proteome</keyword>
<evidence type="ECO:0000256" key="1">
    <source>
        <dbReference type="ARBA" id="ARBA00004496"/>
    </source>
</evidence>
<evidence type="ECO:0000259" key="9">
    <source>
        <dbReference type="Pfam" id="PF01138"/>
    </source>
</evidence>
<comment type="caution">
    <text evidence="11">The sequence shown here is derived from an EMBL/GenBank/DDBJ whole genome shotgun (WGS) entry which is preliminary data.</text>
</comment>
<dbReference type="InterPro" id="IPR011807">
    <property type="entry name" value="Rrp41"/>
</dbReference>
<comment type="function">
    <text evidence="8">Catalytic component of the exosome, which is a complex involved in RNA degradation. Has 3'-&gt;5' exoribonuclease activity. Can also synthesize heteropolymeric RNA-tails.</text>
</comment>
<dbReference type="EMBL" id="RCOS01000113">
    <property type="protein sequence ID" value="RSN73585.1"/>
    <property type="molecule type" value="Genomic_DNA"/>
</dbReference>
<dbReference type="GO" id="GO:0000956">
    <property type="term" value="P:nuclear-transcribed mRNA catabolic process"/>
    <property type="evidence" value="ECO:0007669"/>
    <property type="project" value="UniProtKB-ARBA"/>
</dbReference>
<dbReference type="InterPro" id="IPR036345">
    <property type="entry name" value="ExoRNase_PH_dom2_sf"/>
</dbReference>
<dbReference type="SUPFAM" id="SSF55666">
    <property type="entry name" value="Ribonuclease PH domain 2-like"/>
    <property type="match status" value="1"/>
</dbReference>
<feature type="domain" description="Exoribonuclease phosphorolytic" evidence="9">
    <location>
        <begin position="26"/>
        <end position="154"/>
    </location>
</feature>
<dbReference type="InterPro" id="IPR001247">
    <property type="entry name" value="ExoRNase_PH_dom1"/>
</dbReference>
<dbReference type="OrthoDB" id="24266at2157"/>
<dbReference type="InterPro" id="IPR050080">
    <property type="entry name" value="RNase_PH"/>
</dbReference>
<dbReference type="GO" id="GO:0003723">
    <property type="term" value="F:RNA binding"/>
    <property type="evidence" value="ECO:0007669"/>
    <property type="project" value="TreeGrafter"/>
</dbReference>
<evidence type="ECO:0000256" key="8">
    <source>
        <dbReference type="HAMAP-Rule" id="MF_00591"/>
    </source>
</evidence>
<dbReference type="InterPro" id="IPR015847">
    <property type="entry name" value="ExoRNase_PH_dom2"/>
</dbReference>
<dbReference type="FunFam" id="3.30.230.70:FF:000004">
    <property type="entry name" value="Exosome complex component Rrp41"/>
    <property type="match status" value="1"/>
</dbReference>
<proteinExistence type="inferred from homology"/>
<protein>
    <recommendedName>
        <fullName evidence="8">Exosome complex component Rrp41</fullName>
        <ecNumber evidence="8">3.1.13.-</ecNumber>
    </recommendedName>
</protein>
<reference evidence="11 13" key="1">
    <citation type="submission" date="2018-10" db="EMBL/GenBank/DDBJ databases">
        <title>Co-occurring genomic capacity for anaerobic methane metabolism and dissimilatory sulfite reduction discovered in the Korarchaeota.</title>
        <authorList>
            <person name="Mckay L.J."/>
            <person name="Dlakic M."/>
            <person name="Fields M.W."/>
            <person name="Delmont T.O."/>
            <person name="Eren A.M."/>
            <person name="Jay Z.J."/>
            <person name="Klingelsmith K.B."/>
            <person name="Rusch D.B."/>
            <person name="Inskeep W.P."/>
        </authorList>
    </citation>
    <scope>NUCLEOTIDE SEQUENCE [LARGE SCALE GENOMIC DNA]</scope>
    <source>
        <strain evidence="11 13">MDKW</strain>
    </source>
</reference>
<dbReference type="PANTHER" id="PTHR11953">
    <property type="entry name" value="EXOSOME COMPLEX COMPONENT"/>
    <property type="match status" value="1"/>
</dbReference>
<dbReference type="CDD" id="cd11366">
    <property type="entry name" value="RNase_PH_archRRP41"/>
    <property type="match status" value="1"/>
</dbReference>
<dbReference type="NCBIfam" id="TIGR02065">
    <property type="entry name" value="ECX1"/>
    <property type="match status" value="1"/>
</dbReference>
<dbReference type="AlphaFoldDB" id="A0A429GIK3"/>
<evidence type="ECO:0000313" key="12">
    <source>
        <dbReference type="EMBL" id="RZN58208.1"/>
    </source>
</evidence>